<dbReference type="Pfam" id="PF05721">
    <property type="entry name" value="PhyH"/>
    <property type="match status" value="1"/>
</dbReference>
<gene>
    <name evidence="1" type="ORF">IF202_08620</name>
</gene>
<comment type="caution">
    <text evidence="1">The sequence shown here is derived from an EMBL/GenBank/DDBJ whole genome shotgun (WGS) entry which is preliminary data.</text>
</comment>
<keyword evidence="2" id="KW-1185">Reference proteome</keyword>
<evidence type="ECO:0000313" key="1">
    <source>
        <dbReference type="EMBL" id="MBD5771117.1"/>
    </source>
</evidence>
<evidence type="ECO:0000313" key="2">
    <source>
        <dbReference type="Proteomes" id="UP000604161"/>
    </source>
</evidence>
<dbReference type="EMBL" id="JACYFC010000002">
    <property type="protein sequence ID" value="MBD5771117.1"/>
    <property type="molecule type" value="Genomic_DNA"/>
</dbReference>
<protein>
    <submittedName>
        <fullName evidence="1">Phytanoyl-CoA dioxygenase family protein</fullName>
    </submittedName>
</protein>
<sequence length="280" mass="31454">MFDTLIVDVDVDVDVKNILLKLKKYGIAIVPSYLNSEELEGLQREFIDISGSDISGGGVKHKHPTNEDGMVIRVKRENLKDSDFPVTKGVFGSSFMNDILTSYYSPFEFKLNDDIFLTHEKPCEVPILPWHFDRVQSLKFFIYLKDVTKNDGAFEYSPGTHNEGHYRANYALATGTSLEKLPNDIPESEIINPVTIEGEAGDLIIFDSDGFHRGGIVGPDGERMVMRGHSHPIGGAFRYGKAKPFSKMWFVGSCFNLAKLFKDDYSRVLGTDIKTKAKTR</sequence>
<proteinExistence type="predicted"/>
<organism evidence="1 2">
    <name type="scientific">Marinomonas colpomeniae</name>
    <dbReference type="NCBI Taxonomy" id="2774408"/>
    <lineage>
        <taxon>Bacteria</taxon>
        <taxon>Pseudomonadati</taxon>
        <taxon>Pseudomonadota</taxon>
        <taxon>Gammaproteobacteria</taxon>
        <taxon>Oceanospirillales</taxon>
        <taxon>Oceanospirillaceae</taxon>
        <taxon>Marinomonas</taxon>
    </lineage>
</organism>
<dbReference type="SUPFAM" id="SSF51197">
    <property type="entry name" value="Clavaminate synthase-like"/>
    <property type="match status" value="1"/>
</dbReference>
<dbReference type="Gene3D" id="2.60.120.620">
    <property type="entry name" value="q2cbj1_9rhob like domain"/>
    <property type="match status" value="1"/>
</dbReference>
<reference evidence="1 2" key="1">
    <citation type="submission" date="2020-09" db="EMBL/GenBank/DDBJ databases">
        <title>Marinomonas sp. nov., isolated from the cysticercosis algae of Qingdao, China.</title>
        <authorList>
            <person name="Sun X."/>
        </authorList>
    </citation>
    <scope>NUCLEOTIDE SEQUENCE [LARGE SCALE GENOMIC DNA]</scope>
    <source>
        <strain evidence="1 2">SM2066</strain>
    </source>
</reference>
<keyword evidence="1" id="KW-0560">Oxidoreductase</keyword>
<dbReference type="Proteomes" id="UP000604161">
    <property type="component" value="Unassembled WGS sequence"/>
</dbReference>
<name>A0ABR8NYJ7_9GAMM</name>
<dbReference type="RefSeq" id="WP_191594464.1">
    <property type="nucleotide sequence ID" value="NZ_JACYFC010000002.1"/>
</dbReference>
<accession>A0ABR8NYJ7</accession>
<dbReference type="InterPro" id="IPR008775">
    <property type="entry name" value="Phytyl_CoA_dOase-like"/>
</dbReference>
<dbReference type="GO" id="GO:0051213">
    <property type="term" value="F:dioxygenase activity"/>
    <property type="evidence" value="ECO:0007669"/>
    <property type="project" value="UniProtKB-KW"/>
</dbReference>
<keyword evidence="1" id="KW-0223">Dioxygenase</keyword>